<evidence type="ECO:0000256" key="1">
    <source>
        <dbReference type="ARBA" id="ARBA00022679"/>
    </source>
</evidence>
<proteinExistence type="predicted"/>
<dbReference type="GO" id="GO:0016301">
    <property type="term" value="F:kinase activity"/>
    <property type="evidence" value="ECO:0007669"/>
    <property type="project" value="UniProtKB-KW"/>
</dbReference>
<dbReference type="PROSITE" id="PS00584">
    <property type="entry name" value="PFKB_KINASES_2"/>
    <property type="match status" value="1"/>
</dbReference>
<evidence type="ECO:0000256" key="2">
    <source>
        <dbReference type="ARBA" id="ARBA00022777"/>
    </source>
</evidence>
<sequence>MSPRLFHLGNVVIDLVLRVKDIPVRGGDILAQDRLLTPGGGFNVMASAVRQDLATIYGGVLGVGPFASLAKQALLQQGITIAHAPVANRDTGLVVCLIDATGERTFVTSPGAESHLTLDHLQHLSPTFPDIVYISGYSLVYPCNRTALLTWLDTLSPTVMTVFDPGPLVAEIPRPALQKVLTRSDWVTCNVDEAAFLTGASDGLRQAQVLASLTERHQVLVRAGRDGCYIAGPTTQAQQIPGFAVAAVDTNGAGDAHSGAFMAALAKGADASLAARWANAVAALAATRFGPATAPTTAEVAAWLGWSPP</sequence>
<reference evidence="4 5" key="1">
    <citation type="journal article" date="2014" name="BMC Genomics">
        <title>Comparison of environmental and isolate Sulfobacillus genomes reveals diverse carbon, sulfur, nitrogen, and hydrogen metabolisms.</title>
        <authorList>
            <person name="Justice N.B."/>
            <person name="Norman A."/>
            <person name="Brown C.T."/>
            <person name="Singh A."/>
            <person name="Thomas B.C."/>
            <person name="Banfield J.F."/>
        </authorList>
    </citation>
    <scope>NUCLEOTIDE SEQUENCE [LARGE SCALE GENOMIC DNA]</scope>
    <source>
        <strain evidence="4">AMDSBA3</strain>
    </source>
</reference>
<dbReference type="PANTHER" id="PTHR10584">
    <property type="entry name" value="SUGAR KINASE"/>
    <property type="match status" value="1"/>
</dbReference>
<feature type="domain" description="Carbohydrate kinase PfkB" evidence="3">
    <location>
        <begin position="6"/>
        <end position="294"/>
    </location>
</feature>
<keyword evidence="1" id="KW-0808">Transferase</keyword>
<organism evidence="4 5">
    <name type="scientific">Sulfobacillus acidophilus</name>
    <dbReference type="NCBI Taxonomy" id="53633"/>
    <lineage>
        <taxon>Bacteria</taxon>
        <taxon>Bacillati</taxon>
        <taxon>Bacillota</taxon>
        <taxon>Clostridia</taxon>
        <taxon>Eubacteriales</taxon>
        <taxon>Clostridiales Family XVII. Incertae Sedis</taxon>
        <taxon>Sulfobacillus</taxon>
    </lineage>
</organism>
<name>A0A2T2WFU8_9FIRM</name>
<gene>
    <name evidence="4" type="ORF">C7B45_12175</name>
</gene>
<dbReference type="Proteomes" id="UP000241848">
    <property type="component" value="Unassembled WGS sequence"/>
</dbReference>
<evidence type="ECO:0000313" key="5">
    <source>
        <dbReference type="Proteomes" id="UP000241848"/>
    </source>
</evidence>
<comment type="caution">
    <text evidence="4">The sequence shown here is derived from an EMBL/GenBank/DDBJ whole genome shotgun (WGS) entry which is preliminary data.</text>
</comment>
<keyword evidence="2 4" id="KW-0418">Kinase</keyword>
<protein>
    <submittedName>
        <fullName evidence="4">Sugar kinase</fullName>
    </submittedName>
</protein>
<dbReference type="InterPro" id="IPR029056">
    <property type="entry name" value="Ribokinase-like"/>
</dbReference>
<evidence type="ECO:0000313" key="4">
    <source>
        <dbReference type="EMBL" id="PSR21114.1"/>
    </source>
</evidence>
<dbReference type="Gene3D" id="3.40.1190.20">
    <property type="match status" value="1"/>
</dbReference>
<accession>A0A2T2WFU8</accession>
<evidence type="ECO:0000259" key="3">
    <source>
        <dbReference type="Pfam" id="PF00294"/>
    </source>
</evidence>
<dbReference type="Pfam" id="PF00294">
    <property type="entry name" value="PfkB"/>
    <property type="match status" value="1"/>
</dbReference>
<dbReference type="AlphaFoldDB" id="A0A2T2WFU8"/>
<dbReference type="EMBL" id="PXYV01000042">
    <property type="protein sequence ID" value="PSR21114.1"/>
    <property type="molecule type" value="Genomic_DNA"/>
</dbReference>
<dbReference type="InterPro" id="IPR011611">
    <property type="entry name" value="PfkB_dom"/>
</dbReference>
<dbReference type="PANTHER" id="PTHR10584:SF167">
    <property type="entry name" value="PFKB DOMAIN PROTEIN"/>
    <property type="match status" value="1"/>
</dbReference>
<dbReference type="InterPro" id="IPR002173">
    <property type="entry name" value="Carboh/pur_kinase_PfkB_CS"/>
</dbReference>
<dbReference type="SUPFAM" id="SSF53613">
    <property type="entry name" value="Ribokinase-like"/>
    <property type="match status" value="1"/>
</dbReference>